<dbReference type="EMBL" id="BSXS01006747">
    <property type="protein sequence ID" value="GME86105.1"/>
    <property type="molecule type" value="Genomic_DNA"/>
</dbReference>
<evidence type="ECO:0000313" key="2">
    <source>
        <dbReference type="Proteomes" id="UP001165064"/>
    </source>
</evidence>
<protein>
    <submittedName>
        <fullName evidence="1">Unnamed protein product</fullName>
    </submittedName>
</protein>
<name>A0ACB5TCY6_AMBMO</name>
<reference evidence="1" key="1">
    <citation type="submission" date="2023-04" db="EMBL/GenBank/DDBJ databases">
        <title>Ambrosiozyma monospora NBRC 10751.</title>
        <authorList>
            <person name="Ichikawa N."/>
            <person name="Sato H."/>
            <person name="Tonouchi N."/>
        </authorList>
    </citation>
    <scope>NUCLEOTIDE SEQUENCE</scope>
    <source>
        <strain evidence="1">NBRC 10751</strain>
    </source>
</reference>
<accession>A0ACB5TCY6</accession>
<sequence length="264" mass="30066">MMSTQAIPSEIDPLSLSDSWTGSRTCPECEMFTPNKKRNIITYQRPQSNTHSQQNNHHHNHRRQHHHQHHKSTSSHRSQSVPSSSSHSFLNTNPGASQHNHRQAFISAQTPISQVHYSSVMKAVSKIFSGETPAFPSYIPLTFGDGKGFTACVTFKLEDRTARGSERIYALLVTSDIEGEMFQHWKYTTVRSRLVSLANTIKSRNYTLTHRPAESSNANNNEIYLRRTSRTPENRGLTEILEDDEIFLKIHTWAVDLLKTIDAL</sequence>
<evidence type="ECO:0000313" key="1">
    <source>
        <dbReference type="EMBL" id="GME86105.1"/>
    </source>
</evidence>
<proteinExistence type="predicted"/>
<organism evidence="1 2">
    <name type="scientific">Ambrosiozyma monospora</name>
    <name type="common">Yeast</name>
    <name type="synonym">Endomycopsis monosporus</name>
    <dbReference type="NCBI Taxonomy" id="43982"/>
    <lineage>
        <taxon>Eukaryota</taxon>
        <taxon>Fungi</taxon>
        <taxon>Dikarya</taxon>
        <taxon>Ascomycota</taxon>
        <taxon>Saccharomycotina</taxon>
        <taxon>Pichiomycetes</taxon>
        <taxon>Pichiales</taxon>
        <taxon>Pichiaceae</taxon>
        <taxon>Ambrosiozyma</taxon>
    </lineage>
</organism>
<gene>
    <name evidence="1" type="ORF">Amon02_000786600</name>
</gene>
<comment type="caution">
    <text evidence="1">The sequence shown here is derived from an EMBL/GenBank/DDBJ whole genome shotgun (WGS) entry which is preliminary data.</text>
</comment>
<keyword evidence="2" id="KW-1185">Reference proteome</keyword>
<dbReference type="Proteomes" id="UP001165064">
    <property type="component" value="Unassembled WGS sequence"/>
</dbReference>